<evidence type="ECO:0000256" key="3">
    <source>
        <dbReference type="SAM" id="MobiDB-lite"/>
    </source>
</evidence>
<dbReference type="STRING" id="300112.A0A4S2L0N9"/>
<dbReference type="AlphaFoldDB" id="A0A4S2L0N9"/>
<dbReference type="Proteomes" id="UP000310200">
    <property type="component" value="Unassembled WGS sequence"/>
</dbReference>
<feature type="compositionally biased region" description="Basic residues" evidence="3">
    <location>
        <begin position="108"/>
        <end position="118"/>
    </location>
</feature>
<protein>
    <submittedName>
        <fullName evidence="6">Uncharacterized protein</fullName>
    </submittedName>
</protein>
<dbReference type="GO" id="GO:0051087">
    <property type="term" value="F:protein-folding chaperone binding"/>
    <property type="evidence" value="ECO:0007669"/>
    <property type="project" value="InterPro"/>
</dbReference>
<name>A0A4S2L0N9_9HYME</name>
<dbReference type="PANTHER" id="PTHR21083">
    <property type="entry name" value="TWISTER"/>
    <property type="match status" value="1"/>
</dbReference>
<dbReference type="GO" id="GO:0005737">
    <property type="term" value="C:cytoplasm"/>
    <property type="evidence" value="ECO:0007669"/>
    <property type="project" value="TreeGrafter"/>
</dbReference>
<feature type="compositionally biased region" description="Basic and acidic residues" evidence="3">
    <location>
        <begin position="492"/>
        <end position="511"/>
    </location>
</feature>
<organism evidence="6 7">
    <name type="scientific">Temnothorax longispinosus</name>
    <dbReference type="NCBI Taxonomy" id="300112"/>
    <lineage>
        <taxon>Eukaryota</taxon>
        <taxon>Metazoa</taxon>
        <taxon>Ecdysozoa</taxon>
        <taxon>Arthropoda</taxon>
        <taxon>Hexapoda</taxon>
        <taxon>Insecta</taxon>
        <taxon>Pterygota</taxon>
        <taxon>Neoptera</taxon>
        <taxon>Endopterygota</taxon>
        <taxon>Hymenoptera</taxon>
        <taxon>Apocrita</taxon>
        <taxon>Aculeata</taxon>
        <taxon>Formicoidea</taxon>
        <taxon>Formicidae</taxon>
        <taxon>Myrmicinae</taxon>
        <taxon>Temnothorax</taxon>
    </lineage>
</organism>
<feature type="region of interest" description="Disordered" evidence="3">
    <location>
        <begin position="441"/>
        <end position="511"/>
    </location>
</feature>
<dbReference type="GO" id="GO:0070286">
    <property type="term" value="P:axonemal dynein complex assembly"/>
    <property type="evidence" value="ECO:0007669"/>
    <property type="project" value="InterPro"/>
</dbReference>
<evidence type="ECO:0000313" key="7">
    <source>
        <dbReference type="Proteomes" id="UP000310200"/>
    </source>
</evidence>
<dbReference type="EMBL" id="QBLH01000884">
    <property type="protein sequence ID" value="TGZ53907.1"/>
    <property type="molecule type" value="Genomic_DNA"/>
</dbReference>
<evidence type="ECO:0000256" key="1">
    <source>
        <dbReference type="ARBA" id="ARBA00008511"/>
    </source>
</evidence>
<feature type="region of interest" description="Disordered" evidence="3">
    <location>
        <begin position="86"/>
        <end position="126"/>
    </location>
</feature>
<dbReference type="InterPro" id="IPR041442">
    <property type="entry name" value="PIH1D1/2/3_CS-like"/>
</dbReference>
<dbReference type="GO" id="GO:0045505">
    <property type="term" value="F:dynein intermediate chain binding"/>
    <property type="evidence" value="ECO:0007669"/>
    <property type="project" value="TreeGrafter"/>
</dbReference>
<keyword evidence="7" id="KW-1185">Reference proteome</keyword>
<dbReference type="Gene3D" id="3.90.70.80">
    <property type="match status" value="1"/>
</dbReference>
<dbReference type="SUPFAM" id="SSF54001">
    <property type="entry name" value="Cysteine proteinases"/>
    <property type="match status" value="1"/>
</dbReference>
<proteinExistence type="inferred from homology"/>
<feature type="domain" description="OTU" evidence="4">
    <location>
        <begin position="167"/>
        <end position="259"/>
    </location>
</feature>
<comment type="similarity">
    <text evidence="1">Belongs to the PIH1 family.</text>
</comment>
<evidence type="ECO:0000259" key="5">
    <source>
        <dbReference type="Pfam" id="PF18201"/>
    </source>
</evidence>
<comment type="caution">
    <text evidence="6">The sequence shown here is derived from an EMBL/GenBank/DDBJ whole genome shotgun (WGS) entry which is preliminary data.</text>
</comment>
<accession>A0A4S2L0N9</accession>
<dbReference type="Pfam" id="PF18201">
    <property type="entry name" value="PIH1_CS"/>
    <property type="match status" value="1"/>
</dbReference>
<dbReference type="InterPro" id="IPR038765">
    <property type="entry name" value="Papain-like_cys_pep_sf"/>
</dbReference>
<sequence>MSETDDHIVLSEAALTEEELMQKHKKERKELQAHIQILKKSICKGDKKKKKEITEEIGRLEESLEKRHVEELNTWRLANVTLNDKQTEPVEANEEISKDNCSEQSAHRVSKAQKRREKKANAEKERNQKIIEQEALNVFGKRNVEIEAIKKILSERDLMIYEIPSDVAHQLKINGETPLSLHDLRTKTADYLRENMNDFLPFLSNPDSDDLLTPDEYEKYCNDVAETSAWGGAVEVLSRILKCPIEVIQATGAPYIIGDDYSNGKKVYRSVRNIVNRSIPIPQPAVGGKPYSKAVQKLSSTNCASSSPAALSFACCSNLTSSNFFIIEMRLKGGLKSISYALPSGPSGWYSIFVRYKPLLIHIQSRVGHHLHFDTFPTKIIKYQLGARFSNGVDASGDVVYRILKYLTVLYRIPKLLDELLERDRYMKLVRDSLSKALQNLICPPKDDSDEEDDLPQAGARKLGPGDIGAPSDPSPSDRSGPHAPLQGAGDDIWHPSEAADTRSSHQDYDPRKAPEYEMKFKQAVTAEDVYLGMGFKTPSTASCEWLSVLVKLPQETREEVELSVESEAIDVRSPRYRLHLPTPHPVDPNASSAKWHNDTSTLEVTLRLARELDNTNYCGKYVNGNQIYVSRCDSDDKRRLADLRVKKQSNCCAVKTEDYSNGNRESPDDHSSVCSIERSGSKVLRNILADSFDSEKLGFDRILMKP</sequence>
<dbReference type="InterPro" id="IPR003323">
    <property type="entry name" value="OTU_dom"/>
</dbReference>
<gene>
    <name evidence="6" type="ORF">DBV15_10215</name>
</gene>
<reference evidence="6 7" key="1">
    <citation type="journal article" date="2019" name="Philos. Trans. R. Soc. Lond., B, Biol. Sci.">
        <title>Ant behaviour and brain gene expression of defending hosts depend on the ecological success of the intruding social parasite.</title>
        <authorList>
            <person name="Kaur R."/>
            <person name="Stoldt M."/>
            <person name="Jongepier E."/>
            <person name="Feldmeyer B."/>
            <person name="Menzel F."/>
            <person name="Bornberg-Bauer E."/>
            <person name="Foitzik S."/>
        </authorList>
    </citation>
    <scope>NUCLEOTIDE SEQUENCE [LARGE SCALE GENOMIC DNA]</scope>
    <source>
        <tissue evidence="6">Whole body</tissue>
    </source>
</reference>
<keyword evidence="2" id="KW-0175">Coiled coil</keyword>
<dbReference type="InterPro" id="IPR026697">
    <property type="entry name" value="DNAAF6"/>
</dbReference>
<evidence type="ECO:0000313" key="6">
    <source>
        <dbReference type="EMBL" id="TGZ53907.1"/>
    </source>
</evidence>
<feature type="domain" description="PIH1D1/2/3 CS-like" evidence="5">
    <location>
        <begin position="514"/>
        <end position="608"/>
    </location>
</feature>
<dbReference type="Pfam" id="PF02338">
    <property type="entry name" value="OTU"/>
    <property type="match status" value="1"/>
</dbReference>
<dbReference type="PANTHER" id="PTHR21083:SF0">
    <property type="entry name" value="DYNEIN AXONEMAL ASSEMBLY FACTOR 6"/>
    <property type="match status" value="1"/>
</dbReference>
<feature type="coiled-coil region" evidence="2">
    <location>
        <begin position="14"/>
        <end position="41"/>
    </location>
</feature>
<evidence type="ECO:0000256" key="2">
    <source>
        <dbReference type="SAM" id="Coils"/>
    </source>
</evidence>
<evidence type="ECO:0000259" key="4">
    <source>
        <dbReference type="Pfam" id="PF02338"/>
    </source>
</evidence>